<reference evidence="1 2" key="1">
    <citation type="journal article" date="2016" name="Nat. Commun.">
        <title>Thousands of microbial genomes shed light on interconnected biogeochemical processes in an aquifer system.</title>
        <authorList>
            <person name="Anantharaman K."/>
            <person name="Brown C.T."/>
            <person name="Hug L.A."/>
            <person name="Sharon I."/>
            <person name="Castelle C.J."/>
            <person name="Probst A.J."/>
            <person name="Thomas B.C."/>
            <person name="Singh A."/>
            <person name="Wilkins M.J."/>
            <person name="Karaoz U."/>
            <person name="Brodie E.L."/>
            <person name="Williams K.H."/>
            <person name="Hubbard S.S."/>
            <person name="Banfield J.F."/>
        </authorList>
    </citation>
    <scope>NUCLEOTIDE SEQUENCE [LARGE SCALE GENOMIC DNA]</scope>
</reference>
<dbReference type="AlphaFoldDB" id="A0A1F7HG08"/>
<dbReference type="EMBL" id="MFZT01000033">
    <property type="protein sequence ID" value="OGK30169.1"/>
    <property type="molecule type" value="Genomic_DNA"/>
</dbReference>
<accession>A0A1F7HG08</accession>
<comment type="caution">
    <text evidence="1">The sequence shown here is derived from an EMBL/GenBank/DDBJ whole genome shotgun (WGS) entry which is preliminary data.</text>
</comment>
<protein>
    <submittedName>
        <fullName evidence="1">Uncharacterized protein</fullName>
    </submittedName>
</protein>
<proteinExistence type="predicted"/>
<name>A0A1F7HG08_9BACT</name>
<evidence type="ECO:0000313" key="1">
    <source>
        <dbReference type="EMBL" id="OGK30169.1"/>
    </source>
</evidence>
<sequence>MEGDNVYIPAFYSLEDQDTDVSVDGCLGRISQRVKEIVGAEWSDELELKLRIVITRYFEGVKYASQDLQLANIGKKIKTVFFSGTLLDPSGQTIFEAPMYCCEHSGAFQGMILIPLSYIIKLITDKNVYLSSHNLKTTEGHQLYVHKVQDEPFLAALEEVYHWYEDHLGIDMGNGKILTDDEYEIDPNEVAAGEFVRGSLAKDFPNMTLLKPDGTSYLASQLTL</sequence>
<gene>
    <name evidence="1" type="ORF">A3D08_02780</name>
</gene>
<organism evidence="1 2">
    <name type="scientific">Candidatus Roizmanbacteria bacterium RIFCSPHIGHO2_02_FULL_43_11</name>
    <dbReference type="NCBI Taxonomy" id="1802043"/>
    <lineage>
        <taxon>Bacteria</taxon>
        <taxon>Candidatus Roizmaniibacteriota</taxon>
    </lineage>
</organism>
<evidence type="ECO:0000313" key="2">
    <source>
        <dbReference type="Proteomes" id="UP000178098"/>
    </source>
</evidence>
<dbReference type="Proteomes" id="UP000178098">
    <property type="component" value="Unassembled WGS sequence"/>
</dbReference>